<evidence type="ECO:0000313" key="1">
    <source>
        <dbReference type="EMBL" id="DAE29572.1"/>
    </source>
</evidence>
<reference evidence="1" key="1">
    <citation type="journal article" date="2021" name="Proc. Natl. Acad. Sci. U.S.A.">
        <title>A Catalog of Tens of Thousands of Viruses from Human Metagenomes Reveals Hidden Associations with Chronic Diseases.</title>
        <authorList>
            <person name="Tisza M.J."/>
            <person name="Buck C.B."/>
        </authorList>
    </citation>
    <scope>NUCLEOTIDE SEQUENCE</scope>
    <source>
        <strain evidence="1">CtkyY8</strain>
    </source>
</reference>
<accession>A0A8S5RF14</accession>
<sequence>MDSSHTISLNSGIFLTKRIEATQTNNARNLFQILSKS</sequence>
<organism evidence="1">
    <name type="scientific">virus sp. ctkyY8</name>
    <dbReference type="NCBI Taxonomy" id="2827995"/>
    <lineage>
        <taxon>Viruses</taxon>
    </lineage>
</organism>
<dbReference type="EMBL" id="BK059095">
    <property type="protein sequence ID" value="DAE29572.1"/>
    <property type="molecule type" value="Genomic_DNA"/>
</dbReference>
<protein>
    <submittedName>
        <fullName evidence="1">Uncharacterized protein</fullName>
    </submittedName>
</protein>
<proteinExistence type="predicted"/>
<name>A0A8S5RF14_9VIRU</name>